<organism evidence="14 15">
    <name type="scientific">Jeotgalibaca dankookensis</name>
    <dbReference type="NCBI Taxonomy" id="708126"/>
    <lineage>
        <taxon>Bacteria</taxon>
        <taxon>Bacillati</taxon>
        <taxon>Bacillota</taxon>
        <taxon>Bacilli</taxon>
        <taxon>Lactobacillales</taxon>
        <taxon>Carnobacteriaceae</taxon>
        <taxon>Jeotgalibaca</taxon>
    </lineage>
</organism>
<evidence type="ECO:0000256" key="2">
    <source>
        <dbReference type="ARBA" id="ARBA00022679"/>
    </source>
</evidence>
<feature type="binding site" evidence="12">
    <location>
        <position position="225"/>
    </location>
    <ligand>
        <name>D-ribose 5-phosphate</name>
        <dbReference type="ChEBI" id="CHEBI:78346"/>
    </ligand>
</feature>
<dbReference type="GO" id="GO:0016301">
    <property type="term" value="F:kinase activity"/>
    <property type="evidence" value="ECO:0007669"/>
    <property type="project" value="UniProtKB-KW"/>
</dbReference>
<evidence type="ECO:0000256" key="6">
    <source>
        <dbReference type="ARBA" id="ARBA00022777"/>
    </source>
</evidence>
<dbReference type="InterPro" id="IPR029099">
    <property type="entry name" value="Pribosyltran_N"/>
</dbReference>
<accession>A0A1S6IPC5</accession>
<evidence type="ECO:0000256" key="12">
    <source>
        <dbReference type="HAMAP-Rule" id="MF_00583"/>
    </source>
</evidence>
<name>A0A1S6IPC5_9LACT</name>
<dbReference type="Gene3D" id="3.40.50.2020">
    <property type="match status" value="2"/>
</dbReference>
<dbReference type="SUPFAM" id="SSF53271">
    <property type="entry name" value="PRTase-like"/>
    <property type="match status" value="1"/>
</dbReference>
<dbReference type="SMART" id="SM01400">
    <property type="entry name" value="Pribosyltran_N"/>
    <property type="match status" value="1"/>
</dbReference>
<dbReference type="Pfam" id="PF14572">
    <property type="entry name" value="Pribosyl_synth"/>
    <property type="match status" value="1"/>
</dbReference>
<feature type="binding site" evidence="12">
    <location>
        <begin position="42"/>
        <end position="44"/>
    </location>
    <ligand>
        <name>ATP</name>
        <dbReference type="ChEBI" id="CHEBI:30616"/>
    </ligand>
</feature>
<evidence type="ECO:0000313" key="14">
    <source>
        <dbReference type="EMBL" id="AQS53388.1"/>
    </source>
</evidence>
<dbReference type="EC" id="2.7.6.1" evidence="12"/>
<keyword evidence="6 12" id="KW-0418">Kinase</keyword>
<evidence type="ECO:0000259" key="13">
    <source>
        <dbReference type="Pfam" id="PF13793"/>
    </source>
</evidence>
<dbReference type="FunFam" id="3.40.50.2020:FF:000001">
    <property type="entry name" value="Ribose-phosphate pyrophosphokinase"/>
    <property type="match status" value="1"/>
</dbReference>
<gene>
    <name evidence="14" type="primary">prs_1</name>
    <name evidence="12" type="synonym">prs</name>
    <name evidence="14" type="ORF">BW727_101018</name>
</gene>
<feature type="binding site" evidence="12">
    <location>
        <position position="135"/>
    </location>
    <ligand>
        <name>Mg(2+)</name>
        <dbReference type="ChEBI" id="CHEBI:18420"/>
    </ligand>
</feature>
<dbReference type="InterPro" id="IPR005946">
    <property type="entry name" value="Rib-P_diPkinase"/>
</dbReference>
<evidence type="ECO:0000313" key="15">
    <source>
        <dbReference type="Proteomes" id="UP000188993"/>
    </source>
</evidence>
<dbReference type="InterPro" id="IPR037515">
    <property type="entry name" value="Rib-P_diPkinase_bac"/>
</dbReference>
<comment type="function">
    <text evidence="10 12">Involved in the biosynthesis of the central metabolite phospho-alpha-D-ribosyl-1-pyrophosphate (PRPP) via the transfer of pyrophosphoryl group from ATP to 1-hydroxyl of ribose-5-phosphate (Rib-5-P).</text>
</comment>
<keyword evidence="12" id="KW-0963">Cytoplasm</keyword>
<keyword evidence="3 12" id="KW-0479">Metal-binding</keyword>
<reference evidence="14 15" key="1">
    <citation type="journal article" date="2014" name="Int. J. Syst. Evol. Microbiol.">
        <title>Jeotgalibaca dankookensis gen. nov., sp. nov., a member of the family Carnobacteriaceae, isolated from seujeot (Korean traditional food).</title>
        <authorList>
            <person name="Lee D.G."/>
            <person name="Trujillo M.E."/>
            <person name="Kang H."/>
            <person name="Ahn T.Y."/>
        </authorList>
    </citation>
    <scope>NUCLEOTIDE SEQUENCE [LARGE SCALE GENOMIC DNA]</scope>
    <source>
        <strain evidence="14 15">EX-07</strain>
    </source>
</reference>
<dbReference type="GO" id="GO:0009156">
    <property type="term" value="P:ribonucleoside monophosphate biosynthetic process"/>
    <property type="evidence" value="ECO:0007669"/>
    <property type="project" value="InterPro"/>
</dbReference>
<feature type="binding site" evidence="12">
    <location>
        <begin position="229"/>
        <end position="233"/>
    </location>
    <ligand>
        <name>D-ribose 5-phosphate</name>
        <dbReference type="ChEBI" id="CHEBI:78346"/>
    </ligand>
</feature>
<dbReference type="InterPro" id="IPR000842">
    <property type="entry name" value="PRib_PP_synth_CS"/>
</dbReference>
<evidence type="ECO:0000256" key="9">
    <source>
        <dbReference type="ARBA" id="ARBA00049535"/>
    </source>
</evidence>
<keyword evidence="5 12" id="KW-0547">Nucleotide-binding</keyword>
<keyword evidence="2 12" id="KW-0808">Transferase</keyword>
<dbReference type="CDD" id="cd06223">
    <property type="entry name" value="PRTases_typeI"/>
    <property type="match status" value="1"/>
</dbReference>
<feature type="active site" evidence="12">
    <location>
        <position position="199"/>
    </location>
</feature>
<dbReference type="GO" id="GO:0002189">
    <property type="term" value="C:ribose phosphate diphosphokinase complex"/>
    <property type="evidence" value="ECO:0007669"/>
    <property type="project" value="TreeGrafter"/>
</dbReference>
<dbReference type="EMBL" id="CP019728">
    <property type="protein sequence ID" value="AQS53388.1"/>
    <property type="molecule type" value="Genomic_DNA"/>
</dbReference>
<comment type="catalytic activity">
    <reaction evidence="9 12">
        <text>D-ribose 5-phosphate + ATP = 5-phospho-alpha-D-ribose 1-diphosphate + AMP + H(+)</text>
        <dbReference type="Rhea" id="RHEA:15609"/>
        <dbReference type="ChEBI" id="CHEBI:15378"/>
        <dbReference type="ChEBI" id="CHEBI:30616"/>
        <dbReference type="ChEBI" id="CHEBI:58017"/>
        <dbReference type="ChEBI" id="CHEBI:78346"/>
        <dbReference type="ChEBI" id="CHEBI:456215"/>
        <dbReference type="EC" id="2.7.6.1"/>
    </reaction>
</comment>
<comment type="cofactor">
    <cofactor evidence="12">
        <name>Mg(2+)</name>
        <dbReference type="ChEBI" id="CHEBI:18420"/>
    </cofactor>
    <text evidence="12">Binds 1 Mg(2+) ion per subunit.</text>
</comment>
<comment type="similarity">
    <text evidence="11 12">Belongs to the ribose-phosphate pyrophosphokinase family. Class I subfamily.</text>
</comment>
<evidence type="ECO:0000256" key="10">
    <source>
        <dbReference type="ARBA" id="ARBA00054914"/>
    </source>
</evidence>
<evidence type="ECO:0000256" key="3">
    <source>
        <dbReference type="ARBA" id="ARBA00022723"/>
    </source>
</evidence>
<feature type="binding site" evidence="12">
    <location>
        <begin position="101"/>
        <end position="102"/>
    </location>
    <ligand>
        <name>ATP</name>
        <dbReference type="ChEBI" id="CHEBI:30616"/>
    </ligand>
</feature>
<evidence type="ECO:0000256" key="7">
    <source>
        <dbReference type="ARBA" id="ARBA00022840"/>
    </source>
</evidence>
<dbReference type="InterPro" id="IPR029057">
    <property type="entry name" value="PRTase-like"/>
</dbReference>
<comment type="pathway">
    <text evidence="1 12">Metabolic intermediate biosynthesis; 5-phospho-alpha-D-ribose 1-diphosphate biosynthesis; 5-phospho-alpha-D-ribose 1-diphosphate from D-ribose 5-phosphate (route I): step 1/1.</text>
</comment>
<dbReference type="PANTHER" id="PTHR10210">
    <property type="entry name" value="RIBOSE-PHOSPHATE DIPHOSPHOKINASE FAMILY MEMBER"/>
    <property type="match status" value="1"/>
</dbReference>
<dbReference type="GO" id="GO:0006015">
    <property type="term" value="P:5-phosphoribose 1-diphosphate biosynthetic process"/>
    <property type="evidence" value="ECO:0007669"/>
    <property type="project" value="UniProtKB-UniRule"/>
</dbReference>
<dbReference type="AlphaFoldDB" id="A0A1S6IPC5"/>
<keyword evidence="15" id="KW-1185">Reference proteome</keyword>
<dbReference type="NCBIfam" id="NF002320">
    <property type="entry name" value="PRK01259.1"/>
    <property type="match status" value="1"/>
</dbReference>
<feature type="domain" description="Ribose-phosphate pyrophosphokinase N-terminal" evidence="13">
    <location>
        <begin position="9"/>
        <end position="125"/>
    </location>
</feature>
<evidence type="ECO:0000256" key="8">
    <source>
        <dbReference type="ARBA" id="ARBA00022842"/>
    </source>
</evidence>
<dbReference type="GO" id="GO:0005737">
    <property type="term" value="C:cytoplasm"/>
    <property type="evidence" value="ECO:0007669"/>
    <property type="project" value="UniProtKB-SubCell"/>
</dbReference>
<proteinExistence type="inferred from homology"/>
<dbReference type="GO" id="GO:0004749">
    <property type="term" value="F:ribose phosphate diphosphokinase activity"/>
    <property type="evidence" value="ECO:0007669"/>
    <property type="project" value="UniProtKB-UniRule"/>
</dbReference>
<keyword evidence="7 12" id="KW-0067">ATP-binding</keyword>
<dbReference type="UniPathway" id="UPA00087">
    <property type="reaction ID" value="UER00172"/>
</dbReference>
<sequence>MENKSNSKLKVFALNSNLPLAEKIAKYLEIDLGDVEVSKFKDGETCINIGDSVRGAHVYIVQSTSAPVDNHLMELLIMIDALKRASAQTINVVLPYYGYARQDRKARPREPITAKLVANLLERAGTTRLVVLDLHADQVQGFFDIPMDHLLGGSLLADYFIERGIVGDSVVVVAPNHSGVSRARRIAKYLSAPIAIVDKRKSMRDGSKIVNIIGDVDDKICILVDDIVDSGETLAAAAEALIDNQAKEVYAAATHAVLSGNAVKIIEDSAIKKLVVTDSIYQPEEKQIDKIDQVTVSELFADAISRVYHNKSVSPLFEKKYEGRWK</sequence>
<dbReference type="NCBIfam" id="NF002618">
    <property type="entry name" value="PRK02269.1"/>
    <property type="match status" value="1"/>
</dbReference>
<dbReference type="GO" id="GO:0006164">
    <property type="term" value="P:purine nucleotide biosynthetic process"/>
    <property type="evidence" value="ECO:0007669"/>
    <property type="project" value="TreeGrafter"/>
</dbReference>
<dbReference type="Proteomes" id="UP000188993">
    <property type="component" value="Chromosome"/>
</dbReference>
<dbReference type="NCBIfam" id="TIGR01251">
    <property type="entry name" value="ribP_PPkin"/>
    <property type="match status" value="1"/>
</dbReference>
<comment type="subcellular location">
    <subcellularLocation>
        <location evidence="12">Cytoplasm</location>
    </subcellularLocation>
</comment>
<dbReference type="GO" id="GO:0005524">
    <property type="term" value="F:ATP binding"/>
    <property type="evidence" value="ECO:0007669"/>
    <property type="project" value="UniProtKB-KW"/>
</dbReference>
<dbReference type="InterPro" id="IPR000836">
    <property type="entry name" value="PRTase_dom"/>
</dbReference>
<dbReference type="Pfam" id="PF13793">
    <property type="entry name" value="Pribosyltran_N"/>
    <property type="match status" value="1"/>
</dbReference>
<keyword evidence="8 12" id="KW-0460">Magnesium</keyword>
<dbReference type="HAMAP" id="MF_00583_B">
    <property type="entry name" value="RibP_PPkinase_B"/>
    <property type="match status" value="1"/>
</dbReference>
<evidence type="ECO:0000256" key="1">
    <source>
        <dbReference type="ARBA" id="ARBA00004996"/>
    </source>
</evidence>
<comment type="subunit">
    <text evidence="12">Homohexamer.</text>
</comment>
<dbReference type="KEGG" id="jda:BW727_101018"/>
<keyword evidence="4 12" id="KW-0545">Nucleotide biosynthesis</keyword>
<evidence type="ECO:0000256" key="4">
    <source>
        <dbReference type="ARBA" id="ARBA00022727"/>
    </source>
</evidence>
<dbReference type="STRING" id="708126.BW727_101018"/>
<dbReference type="PROSITE" id="PS00114">
    <property type="entry name" value="PRPP_SYNTHASE"/>
    <property type="match status" value="1"/>
</dbReference>
<evidence type="ECO:0000256" key="5">
    <source>
        <dbReference type="ARBA" id="ARBA00022741"/>
    </source>
</evidence>
<comment type="caution">
    <text evidence="12">Lacks conserved residue(s) required for the propagation of feature annotation.</text>
</comment>
<dbReference type="PANTHER" id="PTHR10210:SF41">
    <property type="entry name" value="RIBOSE-PHOSPHATE PYROPHOSPHOKINASE 1, CHLOROPLASTIC"/>
    <property type="match status" value="1"/>
</dbReference>
<protein>
    <recommendedName>
        <fullName evidence="12">Ribose-phosphate pyrophosphokinase</fullName>
        <shortName evidence="12">RPPK</shortName>
        <ecNumber evidence="12">2.7.6.1</ecNumber>
    </recommendedName>
    <alternativeName>
        <fullName evidence="12">5-phospho-D-ribosyl alpha-1-diphosphate synthase</fullName>
    </alternativeName>
    <alternativeName>
        <fullName evidence="12">Phosphoribosyl diphosphate synthase</fullName>
    </alternativeName>
    <alternativeName>
        <fullName evidence="12">Phosphoribosyl pyrophosphate synthase</fullName>
        <shortName evidence="12">P-Rib-PP synthase</shortName>
        <shortName evidence="12">PRPP synthase</shortName>
        <shortName evidence="12">PRPPase</shortName>
    </alternativeName>
</protein>
<evidence type="ECO:0000256" key="11">
    <source>
        <dbReference type="ARBA" id="ARBA00061444"/>
    </source>
</evidence>
<dbReference type="GO" id="GO:0000287">
    <property type="term" value="F:magnesium ion binding"/>
    <property type="evidence" value="ECO:0007669"/>
    <property type="project" value="UniProtKB-UniRule"/>
</dbReference>